<accession>X1AQ01</accession>
<sequence length="51" mass="5978">INEAPILDFAVPGDEDKLNGINRSKELWLRDYETGVLIKKFLLYLERDVRT</sequence>
<feature type="non-terminal residue" evidence="1">
    <location>
        <position position="1"/>
    </location>
</feature>
<protein>
    <submittedName>
        <fullName evidence="1">Uncharacterized protein</fullName>
    </submittedName>
</protein>
<reference evidence="1" key="1">
    <citation type="journal article" date="2014" name="Front. Microbiol.">
        <title>High frequency of phylogenetically diverse reductive dehalogenase-homologous genes in deep subseafloor sedimentary metagenomes.</title>
        <authorList>
            <person name="Kawai M."/>
            <person name="Futagami T."/>
            <person name="Toyoda A."/>
            <person name="Takaki Y."/>
            <person name="Nishi S."/>
            <person name="Hori S."/>
            <person name="Arai W."/>
            <person name="Tsubouchi T."/>
            <person name="Morono Y."/>
            <person name="Uchiyama I."/>
            <person name="Ito T."/>
            <person name="Fujiyama A."/>
            <person name="Inagaki F."/>
            <person name="Takami H."/>
        </authorList>
    </citation>
    <scope>NUCLEOTIDE SEQUENCE</scope>
    <source>
        <strain evidence="1">Expedition CK06-06</strain>
    </source>
</reference>
<name>X1AQ01_9ZZZZ</name>
<proteinExistence type="predicted"/>
<comment type="caution">
    <text evidence="1">The sequence shown here is derived from an EMBL/GenBank/DDBJ whole genome shotgun (WGS) entry which is preliminary data.</text>
</comment>
<dbReference type="EMBL" id="BART01019331">
    <property type="protein sequence ID" value="GAG84840.1"/>
    <property type="molecule type" value="Genomic_DNA"/>
</dbReference>
<dbReference type="AlphaFoldDB" id="X1AQ01"/>
<organism evidence="1">
    <name type="scientific">marine sediment metagenome</name>
    <dbReference type="NCBI Taxonomy" id="412755"/>
    <lineage>
        <taxon>unclassified sequences</taxon>
        <taxon>metagenomes</taxon>
        <taxon>ecological metagenomes</taxon>
    </lineage>
</organism>
<evidence type="ECO:0000313" key="1">
    <source>
        <dbReference type="EMBL" id="GAG84840.1"/>
    </source>
</evidence>
<gene>
    <name evidence="1" type="ORF">S01H4_36213</name>
</gene>